<dbReference type="Pfam" id="PF13231">
    <property type="entry name" value="PMT_2"/>
    <property type="match status" value="1"/>
</dbReference>
<feature type="domain" description="Glycosyltransferase RgtA/B/C/D-like" evidence="9">
    <location>
        <begin position="58"/>
        <end position="215"/>
    </location>
</feature>
<accession>A0A1J4TWC3</accession>
<feature type="transmembrane region" description="Helical" evidence="8">
    <location>
        <begin position="390"/>
        <end position="407"/>
    </location>
</feature>
<dbReference type="GO" id="GO:0016763">
    <property type="term" value="F:pentosyltransferase activity"/>
    <property type="evidence" value="ECO:0007669"/>
    <property type="project" value="TreeGrafter"/>
</dbReference>
<feature type="transmembrane region" description="Helical" evidence="8">
    <location>
        <begin position="84"/>
        <end position="102"/>
    </location>
</feature>
<comment type="caution">
    <text evidence="10">The sequence shown here is derived from an EMBL/GenBank/DDBJ whole genome shotgun (WGS) entry which is preliminary data.</text>
</comment>
<keyword evidence="5 8" id="KW-0812">Transmembrane</keyword>
<evidence type="ECO:0000256" key="4">
    <source>
        <dbReference type="ARBA" id="ARBA00022679"/>
    </source>
</evidence>
<feature type="transmembrane region" description="Helical" evidence="8">
    <location>
        <begin position="7"/>
        <end position="28"/>
    </location>
</feature>
<evidence type="ECO:0000259" key="9">
    <source>
        <dbReference type="Pfam" id="PF13231"/>
    </source>
</evidence>
<feature type="transmembrane region" description="Helical" evidence="8">
    <location>
        <begin position="362"/>
        <end position="384"/>
    </location>
</feature>
<dbReference type="EMBL" id="MNUY01000027">
    <property type="protein sequence ID" value="OIO14734.1"/>
    <property type="molecule type" value="Genomic_DNA"/>
</dbReference>
<dbReference type="InterPro" id="IPR050297">
    <property type="entry name" value="LipidA_mod_glycosyltrf_83"/>
</dbReference>
<dbReference type="PANTHER" id="PTHR33908:SF11">
    <property type="entry name" value="MEMBRANE PROTEIN"/>
    <property type="match status" value="1"/>
</dbReference>
<dbReference type="InterPro" id="IPR038731">
    <property type="entry name" value="RgtA/B/C-like"/>
</dbReference>
<dbReference type="Proteomes" id="UP000183120">
    <property type="component" value="Unassembled WGS sequence"/>
</dbReference>
<keyword evidence="7 8" id="KW-0472">Membrane</keyword>
<feature type="transmembrane region" description="Helical" evidence="8">
    <location>
        <begin position="169"/>
        <end position="187"/>
    </location>
</feature>
<feature type="transmembrane region" description="Helical" evidence="8">
    <location>
        <begin position="132"/>
        <end position="149"/>
    </location>
</feature>
<feature type="transmembrane region" description="Helical" evidence="8">
    <location>
        <begin position="331"/>
        <end position="350"/>
    </location>
</feature>
<evidence type="ECO:0000313" key="11">
    <source>
        <dbReference type="Proteomes" id="UP000183120"/>
    </source>
</evidence>
<dbReference type="GO" id="GO:0005886">
    <property type="term" value="C:plasma membrane"/>
    <property type="evidence" value="ECO:0007669"/>
    <property type="project" value="UniProtKB-SubCell"/>
</dbReference>
<keyword evidence="6 8" id="KW-1133">Transmembrane helix</keyword>
<comment type="subcellular location">
    <subcellularLocation>
        <location evidence="1">Cell membrane</location>
        <topology evidence="1">Multi-pass membrane protein</topology>
    </subcellularLocation>
</comment>
<feature type="transmembrane region" description="Helical" evidence="8">
    <location>
        <begin position="48"/>
        <end position="72"/>
    </location>
</feature>
<keyword evidence="3" id="KW-0328">Glycosyltransferase</keyword>
<evidence type="ECO:0000313" key="10">
    <source>
        <dbReference type="EMBL" id="OIO14734.1"/>
    </source>
</evidence>
<feature type="transmembrane region" description="Helical" evidence="8">
    <location>
        <begin position="199"/>
        <end position="218"/>
    </location>
</feature>
<reference evidence="10 11" key="1">
    <citation type="journal article" date="2016" name="Environ. Microbiol.">
        <title>Genomic resolution of a cold subsurface aquifer community provides metabolic insights for novel microbes adapted to high CO concentrations.</title>
        <authorList>
            <person name="Probst A.J."/>
            <person name="Castelle C.J."/>
            <person name="Singh A."/>
            <person name="Brown C.T."/>
            <person name="Anantharaman K."/>
            <person name="Sharon I."/>
            <person name="Hug L.A."/>
            <person name="Burstein D."/>
            <person name="Emerson J.B."/>
            <person name="Thomas B.C."/>
            <person name="Banfield J.F."/>
        </authorList>
    </citation>
    <scope>NUCLEOTIDE SEQUENCE [LARGE SCALE GENOMIC DNA]</scope>
    <source>
        <strain evidence="10">CG1_02_37_22</strain>
    </source>
</reference>
<proteinExistence type="predicted"/>
<gene>
    <name evidence="10" type="ORF">AUJ73_01770</name>
</gene>
<sequence length="414" mass="48804">MNKKAILILFFIGVLYRLAMILLIPQPFEFDQVQYHDFAMGILKHGIYAHTFRLFGYPMLIAAIYFITGIVSQLSKLPWQIFQAFLDTVTALLVLLISQRIFRDNKPVFLAYIICLFNPFTPPYTGVMLTEILTTFILTLICYLFLILFEKKQRYLLFTLSFLLGYLPQVRPVFLLFSFLMMLYLTIKATKEWIIRRKISTVIVCFLLFFLPFVYNVAGNLIFFRQFSATTVDNVFIENLYMSLYLEKVPRRDTSIFSLPKEVREAYNEFSFTKSKEERILMSQKYTDLTLSGIRNQPLKFVRWRLVKLWSIWEKNSIFVYRGPDENLAQVIYFGNLSLLVLSFAGFALWFRTIKKDGRFSFLFAGFVIFLFLYITFCHTISFADGRFSIPFYPVIYLFSGFALWKLNKIGKSH</sequence>
<protein>
    <recommendedName>
        <fullName evidence="9">Glycosyltransferase RgtA/B/C/D-like domain-containing protein</fullName>
    </recommendedName>
</protein>
<dbReference type="AlphaFoldDB" id="A0A1J4TWC3"/>
<evidence type="ECO:0000256" key="5">
    <source>
        <dbReference type="ARBA" id="ARBA00022692"/>
    </source>
</evidence>
<dbReference type="GO" id="GO:0009103">
    <property type="term" value="P:lipopolysaccharide biosynthetic process"/>
    <property type="evidence" value="ECO:0007669"/>
    <property type="project" value="UniProtKB-ARBA"/>
</dbReference>
<dbReference type="PANTHER" id="PTHR33908">
    <property type="entry name" value="MANNOSYLTRANSFERASE YKCB-RELATED"/>
    <property type="match status" value="1"/>
</dbReference>
<keyword evidence="4" id="KW-0808">Transferase</keyword>
<evidence type="ECO:0000256" key="2">
    <source>
        <dbReference type="ARBA" id="ARBA00022475"/>
    </source>
</evidence>
<evidence type="ECO:0000256" key="1">
    <source>
        <dbReference type="ARBA" id="ARBA00004651"/>
    </source>
</evidence>
<name>A0A1J4TWC3_9BACT</name>
<evidence type="ECO:0000256" key="8">
    <source>
        <dbReference type="SAM" id="Phobius"/>
    </source>
</evidence>
<evidence type="ECO:0000256" key="7">
    <source>
        <dbReference type="ARBA" id="ARBA00023136"/>
    </source>
</evidence>
<evidence type="ECO:0000256" key="3">
    <source>
        <dbReference type="ARBA" id="ARBA00022676"/>
    </source>
</evidence>
<evidence type="ECO:0000256" key="6">
    <source>
        <dbReference type="ARBA" id="ARBA00022989"/>
    </source>
</evidence>
<dbReference type="STRING" id="1805209.AUJ73_01770"/>
<organism evidence="10 11">
    <name type="scientific">Candidatus Gottesmanbacteria bacterium CG1_02_37_22</name>
    <dbReference type="NCBI Taxonomy" id="1805209"/>
    <lineage>
        <taxon>Bacteria</taxon>
        <taxon>Candidatus Gottesmaniibacteriota</taxon>
    </lineage>
</organism>
<keyword evidence="2" id="KW-1003">Cell membrane</keyword>